<dbReference type="EMBL" id="CAJOBC010000825">
    <property type="protein sequence ID" value="CAF3629831.1"/>
    <property type="molecule type" value="Genomic_DNA"/>
</dbReference>
<dbReference type="Proteomes" id="UP000663829">
    <property type="component" value="Unassembled WGS sequence"/>
</dbReference>
<gene>
    <name evidence="1" type="ORF">GPM918_LOCUS5637</name>
    <name evidence="2" type="ORF">SRO942_LOCUS5637</name>
</gene>
<comment type="caution">
    <text evidence="1">The sequence shown here is derived from an EMBL/GenBank/DDBJ whole genome shotgun (WGS) entry which is preliminary data.</text>
</comment>
<reference evidence="1" key="1">
    <citation type="submission" date="2021-02" db="EMBL/GenBank/DDBJ databases">
        <authorList>
            <person name="Nowell W R."/>
        </authorList>
    </citation>
    <scope>NUCLEOTIDE SEQUENCE</scope>
</reference>
<name>A0A813VRL8_9BILA</name>
<proteinExistence type="predicted"/>
<dbReference type="Proteomes" id="UP000681722">
    <property type="component" value="Unassembled WGS sequence"/>
</dbReference>
<evidence type="ECO:0000313" key="3">
    <source>
        <dbReference type="Proteomes" id="UP000663829"/>
    </source>
</evidence>
<accession>A0A813VRL8</accession>
<sequence>MSIYRYPRSPFHSFVNLKHPRLNALIYPFVSRINLSQAPNQWLQEYLSHIQPLTTAIQLDDDQLDVIFPEAVLDVYPQLQSVFLCNIPDENAKCFLYLETFKTQLSVLKMVLTDYDVQTPEPHYSTLFRSDCSLQTLLLSNLFLPIENIQPTLIKHLTVYNLYRFHHLFLLFEHLPLVEYMKIRINSLPYSTDECDYKMSDNLLSKQLHTFDLQISYYLDENMYNYLELLILQFFTSLKNLTMDILLKNLLNGKRLEKFFRLKQFHFRIQMILPSDNLFDMSTFPTDLQIISYTNHQENTQTLLTLPNTFETFDQISSDIVNYHSNINNPIKLIKVKQIKLYDTRSYTLKFFNFIKQTFPCINTLEFFHYCYLTDDMINDDKITLDSIHSLFIHASLDYSRIKRLLLLTPNIKHLSTSYQTLLILKQDLENDINHYERLHRICQQIITLNIRSMNKGEMQSIFLNATII</sequence>
<dbReference type="InterPro" id="IPR036398">
    <property type="entry name" value="CA_dom_sf"/>
</dbReference>
<organism evidence="1 3">
    <name type="scientific">Didymodactylos carnosus</name>
    <dbReference type="NCBI Taxonomy" id="1234261"/>
    <lineage>
        <taxon>Eukaryota</taxon>
        <taxon>Metazoa</taxon>
        <taxon>Spiralia</taxon>
        <taxon>Gnathifera</taxon>
        <taxon>Rotifera</taxon>
        <taxon>Eurotatoria</taxon>
        <taxon>Bdelloidea</taxon>
        <taxon>Philodinida</taxon>
        <taxon>Philodinidae</taxon>
        <taxon>Didymodactylos</taxon>
    </lineage>
</organism>
<dbReference type="EMBL" id="CAJNOQ010000825">
    <property type="protein sequence ID" value="CAF0842491.1"/>
    <property type="molecule type" value="Genomic_DNA"/>
</dbReference>
<dbReference type="SUPFAM" id="SSF51069">
    <property type="entry name" value="Carbonic anhydrase"/>
    <property type="match status" value="1"/>
</dbReference>
<protein>
    <submittedName>
        <fullName evidence="1">Uncharacterized protein</fullName>
    </submittedName>
</protein>
<dbReference type="AlphaFoldDB" id="A0A813VRL8"/>
<evidence type="ECO:0000313" key="1">
    <source>
        <dbReference type="EMBL" id="CAF0842491.1"/>
    </source>
</evidence>
<keyword evidence="3" id="KW-1185">Reference proteome</keyword>
<evidence type="ECO:0000313" key="2">
    <source>
        <dbReference type="EMBL" id="CAF3629831.1"/>
    </source>
</evidence>